<evidence type="ECO:0000313" key="3">
    <source>
        <dbReference type="Proteomes" id="UP001519460"/>
    </source>
</evidence>
<dbReference type="EMBL" id="JACVVK020000286">
    <property type="protein sequence ID" value="KAK7480166.1"/>
    <property type="molecule type" value="Genomic_DNA"/>
</dbReference>
<comment type="caution">
    <text evidence="2">The sequence shown here is derived from an EMBL/GenBank/DDBJ whole genome shotgun (WGS) entry which is preliminary data.</text>
</comment>
<reference evidence="2 3" key="1">
    <citation type="journal article" date="2023" name="Sci. Data">
        <title>Genome assembly of the Korean intertidal mud-creeper Batillaria attramentaria.</title>
        <authorList>
            <person name="Patra A.K."/>
            <person name="Ho P.T."/>
            <person name="Jun S."/>
            <person name="Lee S.J."/>
            <person name="Kim Y."/>
            <person name="Won Y.J."/>
        </authorList>
    </citation>
    <scope>NUCLEOTIDE SEQUENCE [LARGE SCALE GENOMIC DNA]</scope>
    <source>
        <strain evidence="2">Wonlab-2016</strain>
    </source>
</reference>
<feature type="compositionally biased region" description="Polar residues" evidence="1">
    <location>
        <begin position="77"/>
        <end position="92"/>
    </location>
</feature>
<feature type="region of interest" description="Disordered" evidence="1">
    <location>
        <begin position="69"/>
        <end position="92"/>
    </location>
</feature>
<dbReference type="Proteomes" id="UP001519460">
    <property type="component" value="Unassembled WGS sequence"/>
</dbReference>
<dbReference type="AlphaFoldDB" id="A0ABD0JZT8"/>
<protein>
    <submittedName>
        <fullName evidence="2">Uncharacterized protein</fullName>
    </submittedName>
</protein>
<sequence length="92" mass="10746">MKFLETEKTLSQPQNIAANEMQFLENLSSVIAHDSRVQSHQGEYYRHQRILNYSHKGWLDSQLEGSLHHQPIRAGPRSQSSMYTIRYTSPKM</sequence>
<organism evidence="2 3">
    <name type="scientific">Batillaria attramentaria</name>
    <dbReference type="NCBI Taxonomy" id="370345"/>
    <lineage>
        <taxon>Eukaryota</taxon>
        <taxon>Metazoa</taxon>
        <taxon>Spiralia</taxon>
        <taxon>Lophotrochozoa</taxon>
        <taxon>Mollusca</taxon>
        <taxon>Gastropoda</taxon>
        <taxon>Caenogastropoda</taxon>
        <taxon>Sorbeoconcha</taxon>
        <taxon>Cerithioidea</taxon>
        <taxon>Batillariidae</taxon>
        <taxon>Batillaria</taxon>
    </lineage>
</organism>
<gene>
    <name evidence="2" type="ORF">BaRGS_00028551</name>
</gene>
<proteinExistence type="predicted"/>
<accession>A0ABD0JZT8</accession>
<evidence type="ECO:0000256" key="1">
    <source>
        <dbReference type="SAM" id="MobiDB-lite"/>
    </source>
</evidence>
<name>A0ABD0JZT8_9CAEN</name>
<keyword evidence="3" id="KW-1185">Reference proteome</keyword>
<evidence type="ECO:0000313" key="2">
    <source>
        <dbReference type="EMBL" id="KAK7480166.1"/>
    </source>
</evidence>